<evidence type="ECO:0008006" key="3">
    <source>
        <dbReference type="Google" id="ProtNLM"/>
    </source>
</evidence>
<dbReference type="STRING" id="1285242.A6A04_03425"/>
<evidence type="ECO:0000313" key="1">
    <source>
        <dbReference type="EMBL" id="OAN49178.1"/>
    </source>
</evidence>
<reference evidence="1 2" key="1">
    <citation type="submission" date="2016-04" db="EMBL/GenBank/DDBJ databases">
        <title>Draft genome sequence of freshwater magnetotactic bacteria Magnetospirillum marisnigri SP-1 and Magnetospirillum moscoviense BB-1.</title>
        <authorList>
            <person name="Koziaeva V."/>
            <person name="Dziuba M.V."/>
            <person name="Ivanov T.M."/>
            <person name="Kuznetsov B."/>
            <person name="Grouzdev D.S."/>
        </authorList>
    </citation>
    <scope>NUCLEOTIDE SEQUENCE [LARGE SCALE GENOMIC DNA]</scope>
    <source>
        <strain evidence="1 2">SP-1</strain>
    </source>
</reference>
<dbReference type="Gene3D" id="3.40.50.1110">
    <property type="entry name" value="SGNH hydrolase"/>
    <property type="match status" value="1"/>
</dbReference>
<keyword evidence="2" id="KW-1185">Reference proteome</keyword>
<protein>
    <recommendedName>
        <fullName evidence="3">SGNH hydrolase-type esterase domain-containing protein</fullName>
    </recommendedName>
</protein>
<evidence type="ECO:0000313" key="2">
    <source>
        <dbReference type="Proteomes" id="UP000078428"/>
    </source>
</evidence>
<dbReference type="InterPro" id="IPR036514">
    <property type="entry name" value="SGNH_hydro_sf"/>
</dbReference>
<comment type="caution">
    <text evidence="1">The sequence shown here is derived from an EMBL/GenBank/DDBJ whole genome shotgun (WGS) entry which is preliminary data.</text>
</comment>
<sequence length="329" mass="35287">MLRPILIQTAKLLAPTLAAYLALLWLAAGMDFPADSATRLDSADAERSILATEPAYVMFASKLLAGRDPAVMLIGPSNVKAGFRPAELAPLLPGVAVHNMAVSGSNIDAMAAAVDLVYGQRPPESRDGLVLVFGLWNGEFLHNESIPATTQLGRQMQRFGIFQHGPDGFTLQVGAGGFQMATTLLRPIFALQILIGSQSPLARRLAARTEDQAPAQRPPARDFELPTAQFETLVAVADKVARQGGRLVLVDLPLPVSFSGPDPMWHRYQAAKGPWLAAARAKGAVYVDMQDMNAEEDLDGATHPLPHATHKWAERLAAELKANGVIPAR</sequence>
<dbReference type="RefSeq" id="WP_068493554.1">
    <property type="nucleotide sequence ID" value="NZ_LWQT01000066.1"/>
</dbReference>
<dbReference type="SUPFAM" id="SSF52266">
    <property type="entry name" value="SGNH hydrolase"/>
    <property type="match status" value="1"/>
</dbReference>
<dbReference type="AlphaFoldDB" id="A0A178MM61"/>
<name>A0A178MM61_9PROT</name>
<accession>A0A178MM61</accession>
<gene>
    <name evidence="1" type="ORF">A6A04_03425</name>
</gene>
<dbReference type="GO" id="GO:0016788">
    <property type="term" value="F:hydrolase activity, acting on ester bonds"/>
    <property type="evidence" value="ECO:0007669"/>
    <property type="project" value="UniProtKB-ARBA"/>
</dbReference>
<dbReference type="EMBL" id="LWQT01000066">
    <property type="protein sequence ID" value="OAN49178.1"/>
    <property type="molecule type" value="Genomic_DNA"/>
</dbReference>
<organism evidence="1 2">
    <name type="scientific">Paramagnetospirillum marisnigri</name>
    <dbReference type="NCBI Taxonomy" id="1285242"/>
    <lineage>
        <taxon>Bacteria</taxon>
        <taxon>Pseudomonadati</taxon>
        <taxon>Pseudomonadota</taxon>
        <taxon>Alphaproteobacteria</taxon>
        <taxon>Rhodospirillales</taxon>
        <taxon>Magnetospirillaceae</taxon>
        <taxon>Paramagnetospirillum</taxon>
    </lineage>
</organism>
<dbReference type="OrthoDB" id="7720135at2"/>
<dbReference type="Proteomes" id="UP000078428">
    <property type="component" value="Unassembled WGS sequence"/>
</dbReference>
<proteinExistence type="predicted"/>